<feature type="compositionally biased region" description="Basic and acidic residues" evidence="1">
    <location>
        <begin position="56"/>
        <end position="65"/>
    </location>
</feature>
<keyword evidence="3" id="KW-1185">Reference proteome</keyword>
<accession>A0A5B7EVS8</accession>
<sequence length="104" mass="11642">MVTPNPASESLSGEGTKNVPRPVVGPVLKQRQEGGETNFVVKKGEDISHWDNLIRSQRERGPAKSKEKKKPPPTWVLVFYIEEMRQPKLGSKCLDTSLLTKDKS</sequence>
<organism evidence="2 3">
    <name type="scientific">Portunus trituberculatus</name>
    <name type="common">Swimming crab</name>
    <name type="synonym">Neptunus trituberculatus</name>
    <dbReference type="NCBI Taxonomy" id="210409"/>
    <lineage>
        <taxon>Eukaryota</taxon>
        <taxon>Metazoa</taxon>
        <taxon>Ecdysozoa</taxon>
        <taxon>Arthropoda</taxon>
        <taxon>Crustacea</taxon>
        <taxon>Multicrustacea</taxon>
        <taxon>Malacostraca</taxon>
        <taxon>Eumalacostraca</taxon>
        <taxon>Eucarida</taxon>
        <taxon>Decapoda</taxon>
        <taxon>Pleocyemata</taxon>
        <taxon>Brachyura</taxon>
        <taxon>Eubrachyura</taxon>
        <taxon>Portunoidea</taxon>
        <taxon>Portunidae</taxon>
        <taxon>Portuninae</taxon>
        <taxon>Portunus</taxon>
    </lineage>
</organism>
<feature type="compositionally biased region" description="Polar residues" evidence="1">
    <location>
        <begin position="1"/>
        <end position="15"/>
    </location>
</feature>
<dbReference type="AlphaFoldDB" id="A0A5B7EVS8"/>
<protein>
    <submittedName>
        <fullName evidence="2">Uncharacterized protein</fullName>
    </submittedName>
</protein>
<evidence type="ECO:0000313" key="3">
    <source>
        <dbReference type="Proteomes" id="UP000324222"/>
    </source>
</evidence>
<proteinExistence type="predicted"/>
<evidence type="ECO:0000313" key="2">
    <source>
        <dbReference type="EMBL" id="MPC37545.1"/>
    </source>
</evidence>
<dbReference type="OrthoDB" id="6366635at2759"/>
<dbReference type="EMBL" id="VSRR010003812">
    <property type="protein sequence ID" value="MPC37545.1"/>
    <property type="molecule type" value="Genomic_DNA"/>
</dbReference>
<evidence type="ECO:0000256" key="1">
    <source>
        <dbReference type="SAM" id="MobiDB-lite"/>
    </source>
</evidence>
<name>A0A5B7EVS8_PORTR</name>
<dbReference type="Proteomes" id="UP000324222">
    <property type="component" value="Unassembled WGS sequence"/>
</dbReference>
<comment type="caution">
    <text evidence="2">The sequence shown here is derived from an EMBL/GenBank/DDBJ whole genome shotgun (WGS) entry which is preliminary data.</text>
</comment>
<reference evidence="2 3" key="1">
    <citation type="submission" date="2019-05" db="EMBL/GenBank/DDBJ databases">
        <title>Another draft genome of Portunus trituberculatus and its Hox gene families provides insights of decapod evolution.</title>
        <authorList>
            <person name="Jeong J.-H."/>
            <person name="Song I."/>
            <person name="Kim S."/>
            <person name="Choi T."/>
            <person name="Kim D."/>
            <person name="Ryu S."/>
            <person name="Kim W."/>
        </authorList>
    </citation>
    <scope>NUCLEOTIDE SEQUENCE [LARGE SCALE GENOMIC DNA]</scope>
    <source>
        <tissue evidence="2">Muscle</tissue>
    </source>
</reference>
<feature type="region of interest" description="Disordered" evidence="1">
    <location>
        <begin position="1"/>
        <end position="71"/>
    </location>
</feature>
<gene>
    <name evidence="2" type="ORF">E2C01_031031</name>
</gene>